<evidence type="ECO:0000313" key="3">
    <source>
        <dbReference type="Proteomes" id="UP001589595"/>
    </source>
</evidence>
<dbReference type="AlphaFoldDB" id="A0ABD5MKG4"/>
<evidence type="ECO:0008006" key="4">
    <source>
        <dbReference type="Google" id="ProtNLM"/>
    </source>
</evidence>
<dbReference type="Proteomes" id="UP001589595">
    <property type="component" value="Unassembled WGS sequence"/>
</dbReference>
<comment type="caution">
    <text evidence="2">The sequence shown here is derived from an EMBL/GenBank/DDBJ whole genome shotgun (WGS) entry which is preliminary data.</text>
</comment>
<dbReference type="GeneID" id="67211490"/>
<feature type="region of interest" description="Disordered" evidence="1">
    <location>
        <begin position="86"/>
        <end position="123"/>
    </location>
</feature>
<sequence>MEHEEYLIWEVEEGTLSTDEAGAIIESLADQVASETDSEIEYREVRPLTGPETVVVSFVVGVASKVAAQAIYDALSDTPETESVRVSEGLSITHTGSGDINLSVSDAEIEAADDRTDEERREE</sequence>
<reference evidence="2" key="1">
    <citation type="submission" date="2024-09" db="EMBL/GenBank/DDBJ databases">
        <authorList>
            <person name="Sun Q."/>
        </authorList>
    </citation>
    <scope>NUCLEOTIDE SEQUENCE [LARGE SCALE GENOMIC DNA]</scope>
    <source>
        <strain evidence="2">JCM 31273</strain>
    </source>
</reference>
<feature type="compositionally biased region" description="Basic and acidic residues" evidence="1">
    <location>
        <begin position="112"/>
        <end position="123"/>
    </location>
</feature>
<organism evidence="2 3">
    <name type="scientific">Halobaculum roseum</name>
    <dbReference type="NCBI Taxonomy" id="2175149"/>
    <lineage>
        <taxon>Archaea</taxon>
        <taxon>Methanobacteriati</taxon>
        <taxon>Methanobacteriota</taxon>
        <taxon>Stenosarchaea group</taxon>
        <taxon>Halobacteria</taxon>
        <taxon>Halobacteriales</taxon>
        <taxon>Haloferacaceae</taxon>
        <taxon>Halobaculum</taxon>
    </lineage>
</organism>
<proteinExistence type="predicted"/>
<evidence type="ECO:0000256" key="1">
    <source>
        <dbReference type="SAM" id="MobiDB-lite"/>
    </source>
</evidence>
<name>A0ABD5MKG4_9EURY</name>
<evidence type="ECO:0000313" key="2">
    <source>
        <dbReference type="EMBL" id="MFB9823344.1"/>
    </source>
</evidence>
<dbReference type="EMBL" id="JBHMAJ010000002">
    <property type="protein sequence ID" value="MFB9823344.1"/>
    <property type="molecule type" value="Genomic_DNA"/>
</dbReference>
<protein>
    <recommendedName>
        <fullName evidence="4">Asp23/Gls24 family envelope stress response protein</fullName>
    </recommendedName>
</protein>
<keyword evidence="3" id="KW-1185">Reference proteome</keyword>
<feature type="compositionally biased region" description="Polar residues" evidence="1">
    <location>
        <begin position="90"/>
        <end position="104"/>
    </location>
</feature>
<gene>
    <name evidence="2" type="ORF">ACFFOL_03970</name>
</gene>
<accession>A0ABD5MKG4</accession>
<dbReference type="RefSeq" id="WP_222921369.1">
    <property type="nucleotide sequence ID" value="NZ_CP082286.1"/>
</dbReference>